<accession>A0A0F8Y2M8</accession>
<protein>
    <submittedName>
        <fullName evidence="2">Uncharacterized protein</fullName>
    </submittedName>
</protein>
<proteinExistence type="predicted"/>
<keyword evidence="1" id="KW-0472">Membrane</keyword>
<gene>
    <name evidence="2" type="ORF">LCGC14_3145290</name>
</gene>
<feature type="non-terminal residue" evidence="2">
    <location>
        <position position="1"/>
    </location>
</feature>
<feature type="transmembrane region" description="Helical" evidence="1">
    <location>
        <begin position="28"/>
        <end position="47"/>
    </location>
</feature>
<evidence type="ECO:0000313" key="2">
    <source>
        <dbReference type="EMBL" id="KKK48419.1"/>
    </source>
</evidence>
<keyword evidence="1" id="KW-0812">Transmembrane</keyword>
<reference evidence="2" key="1">
    <citation type="journal article" date="2015" name="Nature">
        <title>Complex archaea that bridge the gap between prokaryotes and eukaryotes.</title>
        <authorList>
            <person name="Spang A."/>
            <person name="Saw J.H."/>
            <person name="Jorgensen S.L."/>
            <person name="Zaremba-Niedzwiedzka K."/>
            <person name="Martijn J."/>
            <person name="Lind A.E."/>
            <person name="van Eijk R."/>
            <person name="Schleper C."/>
            <person name="Guy L."/>
            <person name="Ettema T.J."/>
        </authorList>
    </citation>
    <scope>NUCLEOTIDE SEQUENCE</scope>
</reference>
<dbReference type="EMBL" id="LAZR01069070">
    <property type="protein sequence ID" value="KKK48419.1"/>
    <property type="molecule type" value="Genomic_DNA"/>
</dbReference>
<dbReference type="AlphaFoldDB" id="A0A0F8Y2M8"/>
<keyword evidence="1" id="KW-1133">Transmembrane helix</keyword>
<organism evidence="2">
    <name type="scientific">marine sediment metagenome</name>
    <dbReference type="NCBI Taxonomy" id="412755"/>
    <lineage>
        <taxon>unclassified sequences</taxon>
        <taxon>metagenomes</taxon>
        <taxon>ecological metagenomes</taxon>
    </lineage>
</organism>
<sequence length="53" mass="5679">YLIAVLSAIVVFGAFLIGHSVNGIPAELAIMLGLILGSTETLLVLLIRHFFKI</sequence>
<comment type="caution">
    <text evidence="2">The sequence shown here is derived from an EMBL/GenBank/DDBJ whole genome shotgun (WGS) entry which is preliminary data.</text>
</comment>
<evidence type="ECO:0000256" key="1">
    <source>
        <dbReference type="SAM" id="Phobius"/>
    </source>
</evidence>
<name>A0A0F8Y2M8_9ZZZZ</name>